<evidence type="ECO:0000256" key="10">
    <source>
        <dbReference type="ARBA" id="ARBA00023157"/>
    </source>
</evidence>
<dbReference type="GO" id="GO:0009897">
    <property type="term" value="C:external side of plasma membrane"/>
    <property type="evidence" value="ECO:0007669"/>
    <property type="project" value="TreeGrafter"/>
</dbReference>
<dbReference type="GO" id="GO:0007229">
    <property type="term" value="P:integrin-mediated signaling pathway"/>
    <property type="evidence" value="ECO:0007669"/>
    <property type="project" value="UniProtKB-KW"/>
</dbReference>
<dbReference type="PRINTS" id="PR01185">
    <property type="entry name" value="INTEGRINA"/>
</dbReference>
<dbReference type="PANTHER" id="PTHR23220">
    <property type="entry name" value="INTEGRIN ALPHA"/>
    <property type="match status" value="1"/>
</dbReference>
<dbReference type="Gene3D" id="1.20.5.930">
    <property type="entry name" value="Bicelle-embedded integrin alpha(iib) transmembrane segment"/>
    <property type="match status" value="1"/>
</dbReference>
<feature type="repeat" description="FG-GAP" evidence="13">
    <location>
        <begin position="185"/>
        <end position="237"/>
    </location>
</feature>
<keyword evidence="12" id="KW-0325">Glycoprotein</keyword>
<dbReference type="FunFam" id="2.130.10.130:FF:000003">
    <property type="entry name" value="Integrin alpha V"/>
    <property type="match status" value="1"/>
</dbReference>
<proteinExistence type="inferred from homology"/>
<dbReference type="SUPFAM" id="SSF69179">
    <property type="entry name" value="Integrin domains"/>
    <property type="match status" value="3"/>
</dbReference>
<dbReference type="Gene3D" id="2.60.40.1510">
    <property type="entry name" value="ntegrin, alpha v. Chain A, domain 3"/>
    <property type="match status" value="1"/>
</dbReference>
<evidence type="ECO:0000256" key="6">
    <source>
        <dbReference type="ARBA" id="ARBA00022889"/>
    </source>
</evidence>
<keyword evidence="6 14" id="KW-0130">Cell adhesion</keyword>
<evidence type="ECO:0000256" key="8">
    <source>
        <dbReference type="ARBA" id="ARBA00023037"/>
    </source>
</evidence>
<keyword evidence="3 14" id="KW-0812">Transmembrane</keyword>
<name>A0A8P4GE89_DICLA</name>
<keyword evidence="7 14" id="KW-1133">Transmembrane helix</keyword>
<evidence type="ECO:0000256" key="14">
    <source>
        <dbReference type="RuleBase" id="RU003762"/>
    </source>
</evidence>
<feature type="transmembrane region" description="Helical" evidence="14">
    <location>
        <begin position="868"/>
        <end position="890"/>
    </location>
</feature>
<keyword evidence="9 14" id="KW-0472">Membrane</keyword>
<evidence type="ECO:0000259" key="15">
    <source>
        <dbReference type="Pfam" id="PF08441"/>
    </source>
</evidence>
<dbReference type="FunFam" id="2.60.40.1510:FF:000001">
    <property type="entry name" value="Integrin alpha V"/>
    <property type="match status" value="1"/>
</dbReference>
<feature type="repeat" description="FG-GAP" evidence="13">
    <location>
        <begin position="285"/>
        <end position="349"/>
    </location>
</feature>
<dbReference type="Pfam" id="PF20806">
    <property type="entry name" value="Integrin_A_Ig_3"/>
    <property type="match status" value="2"/>
</dbReference>
<dbReference type="Pfam" id="PF20805">
    <property type="entry name" value="Integrin_A_Ig_2"/>
    <property type="match status" value="1"/>
</dbReference>
<dbReference type="InterPro" id="IPR013649">
    <property type="entry name" value="Integrin_alpha_Ig-like_1"/>
</dbReference>
<feature type="repeat" description="FG-GAP" evidence="13">
    <location>
        <begin position="350"/>
        <end position="409"/>
    </location>
</feature>
<feature type="repeat" description="FG-GAP" evidence="13">
    <location>
        <begin position="119"/>
        <end position="180"/>
    </location>
</feature>
<dbReference type="InterPro" id="IPR013517">
    <property type="entry name" value="FG-GAP"/>
</dbReference>
<dbReference type="GO" id="GO:0033627">
    <property type="term" value="P:cell adhesion mediated by integrin"/>
    <property type="evidence" value="ECO:0007669"/>
    <property type="project" value="TreeGrafter"/>
</dbReference>
<keyword evidence="4" id="KW-0732">Signal</keyword>
<protein>
    <submittedName>
        <fullName evidence="18">Integrin, alpha 5 (fibronectin receptor, alpha polypeptide)</fullName>
    </submittedName>
</protein>
<evidence type="ECO:0000256" key="2">
    <source>
        <dbReference type="ARBA" id="ARBA00008054"/>
    </source>
</evidence>
<evidence type="ECO:0000256" key="7">
    <source>
        <dbReference type="ARBA" id="ARBA00022989"/>
    </source>
</evidence>
<evidence type="ECO:0000256" key="3">
    <source>
        <dbReference type="ARBA" id="ARBA00022692"/>
    </source>
</evidence>
<evidence type="ECO:0000259" key="16">
    <source>
        <dbReference type="Pfam" id="PF20805"/>
    </source>
</evidence>
<dbReference type="InterPro" id="IPR032695">
    <property type="entry name" value="Integrin_dom_sf"/>
</dbReference>
<dbReference type="GO" id="GO:0008305">
    <property type="term" value="C:integrin complex"/>
    <property type="evidence" value="ECO:0007669"/>
    <property type="project" value="InterPro"/>
</dbReference>
<keyword evidence="5" id="KW-0677">Repeat</keyword>
<dbReference type="PANTHER" id="PTHR23220:SF3">
    <property type="entry name" value="INTEGRIN ALPHA-5"/>
    <property type="match status" value="1"/>
</dbReference>
<feature type="domain" description="Integrin alpha first immunoglubulin-like" evidence="15">
    <location>
        <begin position="492"/>
        <end position="541"/>
    </location>
</feature>
<dbReference type="GO" id="GO:0007160">
    <property type="term" value="P:cell-matrix adhesion"/>
    <property type="evidence" value="ECO:0007669"/>
    <property type="project" value="TreeGrafter"/>
</dbReference>
<organism evidence="18 19">
    <name type="scientific">Dicentrarchus labrax</name>
    <name type="common">European seabass</name>
    <name type="synonym">Morone labrax</name>
    <dbReference type="NCBI Taxonomy" id="13489"/>
    <lineage>
        <taxon>Eukaryota</taxon>
        <taxon>Metazoa</taxon>
        <taxon>Chordata</taxon>
        <taxon>Craniata</taxon>
        <taxon>Vertebrata</taxon>
        <taxon>Euteleostomi</taxon>
        <taxon>Actinopterygii</taxon>
        <taxon>Neopterygii</taxon>
        <taxon>Teleostei</taxon>
        <taxon>Neoteleostei</taxon>
        <taxon>Acanthomorphata</taxon>
        <taxon>Eupercaria</taxon>
        <taxon>Moronidae</taxon>
        <taxon>Dicentrarchus</taxon>
    </lineage>
</organism>
<reference evidence="18" key="2">
    <citation type="submission" date="2025-09" db="UniProtKB">
        <authorList>
            <consortium name="Ensembl"/>
        </authorList>
    </citation>
    <scope>IDENTIFICATION</scope>
</reference>
<feature type="domain" description="Integrin alpha second immunoglobulin-like" evidence="16">
    <location>
        <begin position="542"/>
        <end position="677"/>
    </location>
</feature>
<dbReference type="InterPro" id="IPR048285">
    <property type="entry name" value="Integrin_alpha_Ig-like_2"/>
</dbReference>
<dbReference type="Pfam" id="PF01839">
    <property type="entry name" value="FG-GAP"/>
    <property type="match status" value="2"/>
</dbReference>
<evidence type="ECO:0000256" key="11">
    <source>
        <dbReference type="ARBA" id="ARBA00023170"/>
    </source>
</evidence>
<dbReference type="Gene3D" id="2.130.10.130">
    <property type="entry name" value="Integrin alpha, N-terminal"/>
    <property type="match status" value="1"/>
</dbReference>
<keyword evidence="10" id="KW-1015">Disulfide bond</keyword>
<dbReference type="InterPro" id="IPR000413">
    <property type="entry name" value="Integrin_alpha"/>
</dbReference>
<evidence type="ECO:0000256" key="12">
    <source>
        <dbReference type="ARBA" id="ARBA00023180"/>
    </source>
</evidence>
<feature type="repeat" description="FG-GAP" evidence="13">
    <location>
        <begin position="413"/>
        <end position="476"/>
    </location>
</feature>
<dbReference type="Gene3D" id="2.60.40.1460">
    <property type="entry name" value="Integrin domains. Chain A, domain 2"/>
    <property type="match status" value="1"/>
</dbReference>
<dbReference type="InterPro" id="IPR018184">
    <property type="entry name" value="Integrin_alpha_C_CS"/>
</dbReference>
<comment type="similarity">
    <text evidence="2 14">Belongs to the integrin alpha chain family.</text>
</comment>
<dbReference type="InterPro" id="IPR048286">
    <property type="entry name" value="Integrin_alpha_Ig-like_3"/>
</dbReference>
<dbReference type="AlphaFoldDB" id="A0A8P4GE89"/>
<evidence type="ECO:0000256" key="4">
    <source>
        <dbReference type="ARBA" id="ARBA00022729"/>
    </source>
</evidence>
<dbReference type="InterPro" id="IPR013519">
    <property type="entry name" value="Int_alpha_beta-p"/>
</dbReference>
<evidence type="ECO:0000313" key="18">
    <source>
        <dbReference type="Ensembl" id="ENSDLAP00005071974.1"/>
    </source>
</evidence>
<gene>
    <name evidence="18" type="primary">itga5</name>
</gene>
<dbReference type="GO" id="GO:0001525">
    <property type="term" value="P:angiogenesis"/>
    <property type="evidence" value="ECO:0007669"/>
    <property type="project" value="TreeGrafter"/>
</dbReference>
<keyword evidence="8 14" id="KW-0401">Integrin</keyword>
<dbReference type="SMART" id="SM00191">
    <property type="entry name" value="Int_alpha"/>
    <property type="match status" value="4"/>
</dbReference>
<evidence type="ECO:0000259" key="17">
    <source>
        <dbReference type="Pfam" id="PF20806"/>
    </source>
</evidence>
<feature type="repeat" description="FG-GAP" evidence="13">
    <location>
        <begin position="40"/>
        <end position="103"/>
    </location>
</feature>
<accession>A0A8P4GE89</accession>
<dbReference type="SUPFAM" id="SSF69318">
    <property type="entry name" value="Integrin alpha N-terminal domain"/>
    <property type="match status" value="1"/>
</dbReference>
<comment type="subcellular location">
    <subcellularLocation>
        <location evidence="1 14">Membrane</location>
        <topology evidence="1 14">Single-pass type I membrane protein</topology>
    </subcellularLocation>
</comment>
<dbReference type="Gene3D" id="2.60.40.1530">
    <property type="entry name" value="ntegrin, alpha v. Chain A, domain 4"/>
    <property type="match status" value="1"/>
</dbReference>
<evidence type="ECO:0000313" key="19">
    <source>
        <dbReference type="Proteomes" id="UP000694389"/>
    </source>
</evidence>
<keyword evidence="11 14" id="KW-0675">Receptor</keyword>
<feature type="domain" description="Integrin alpha third immunoglobulin-like" evidence="17">
    <location>
        <begin position="683"/>
        <end position="779"/>
    </location>
</feature>
<dbReference type="PROSITE" id="PS00242">
    <property type="entry name" value="INTEGRIN_ALPHA"/>
    <property type="match status" value="1"/>
</dbReference>
<keyword evidence="19" id="KW-1185">Reference proteome</keyword>
<dbReference type="InterPro" id="IPR028994">
    <property type="entry name" value="Integrin_alpha_N"/>
</dbReference>
<evidence type="ECO:0000256" key="9">
    <source>
        <dbReference type="ARBA" id="ARBA00023136"/>
    </source>
</evidence>
<dbReference type="Ensembl" id="ENSDLAT00005079224.1">
    <property type="protein sequence ID" value="ENSDLAP00005071974.1"/>
    <property type="gene ID" value="ENSDLAG00005012699.2"/>
</dbReference>
<reference evidence="18" key="1">
    <citation type="submission" date="2025-08" db="UniProtKB">
        <authorList>
            <consortium name="Ensembl"/>
        </authorList>
    </citation>
    <scope>IDENTIFICATION</scope>
</reference>
<feature type="domain" description="Integrin alpha third immunoglobulin-like" evidence="17">
    <location>
        <begin position="783"/>
        <end position="858"/>
    </location>
</feature>
<dbReference type="GO" id="GO:0098609">
    <property type="term" value="P:cell-cell adhesion"/>
    <property type="evidence" value="ECO:0007669"/>
    <property type="project" value="TreeGrafter"/>
</dbReference>
<dbReference type="Proteomes" id="UP000694389">
    <property type="component" value="Unassembled WGS sequence"/>
</dbReference>
<dbReference type="GeneTree" id="ENSGT00940000158061"/>
<dbReference type="FunFam" id="1.20.5.930:FF:000001">
    <property type="entry name" value="Integrin subunit alpha V"/>
    <property type="match status" value="1"/>
</dbReference>
<evidence type="ECO:0000256" key="1">
    <source>
        <dbReference type="ARBA" id="ARBA00004479"/>
    </source>
</evidence>
<dbReference type="GO" id="GO:0005178">
    <property type="term" value="F:integrin binding"/>
    <property type="evidence" value="ECO:0007669"/>
    <property type="project" value="TreeGrafter"/>
</dbReference>
<dbReference type="PROSITE" id="PS51470">
    <property type="entry name" value="FG_GAP"/>
    <property type="match status" value="6"/>
</dbReference>
<dbReference type="Pfam" id="PF08441">
    <property type="entry name" value="Integrin_A_Ig_1"/>
    <property type="match status" value="1"/>
</dbReference>
<evidence type="ECO:0000256" key="5">
    <source>
        <dbReference type="ARBA" id="ARBA00022737"/>
    </source>
</evidence>
<evidence type="ECO:0000256" key="13">
    <source>
        <dbReference type="PROSITE-ProRule" id="PRU00803"/>
    </source>
</evidence>
<sequence length="918" mass="101424">MGLERFRVKTPGMVALLARSLLCIIGLLLTFSQPICEAFNLDVENPAVYSGPKGSYFGYAVDFYLADSSSVVIGAPKANTRQVNVKEGGSVFYCPWGLSQSDCHTIEFDNEGDRTVLLNNTEHQVDFKSHQWFGATVRSHGDTILACAPLYSWRTEKDTPLSDATGTCYLSAHNFTKFVEYAPCRTEISDAVGQGYCQGGFSADFTTDGKVVLGGPGSYFWQGQVISAAKEDIIKAYYPGYFIQSVESQIQTRQVQAKHDDSYQGYSVAVGEFSGDQVEDFHWPKSWKHFYLQMGSYFGYAVATTDINSDGMADLLVGAPMFMVRGSDGRLEEMGRVYVYLQRGPLSLELLLPHLTGTQVFGRFGSTITPLGDLNQDGFNDVAISCPFGGEDQQGLVYIYNGYSEGLREKPSQVITGQWAAGTVPASFGFALRGAKDLDMNGYPDLIVGAFGVDKAVLYRSRPIVNASATLTVYPTMINPEEKNCMITNGNNNFRDKLSSIYVALNFSLDPKAAADSHGLRPILNYQSANVVEQKAQILLDCGEDNICVPDLKLVVQGKEVYLGDDNSLTLTFNARNEGEGGAYEAELYVVLPPEADYSGIARNNELTCSYDTENQTRYLSCDLGNPMKSGTSLWAGLRFTVPRLKDAHKTVQFELQIRSKNENNSHSEVVPYKLEVVVQADVILQGVSRPDKVFFPPANWRVTKSYGVEQDVGPAVEHIYELVNNGPSRISHTLLELRCPLSVQGHTLLYPLEFSTEGPINCTSDKHMNHLHLKVSVSHADSCSNVECWTLQCNVGLLEKGTTAILKVRSRVWAETFIEQYVLECLARYSVEKMPYAILPRHAPSGHKKVVTPVVWNKPDIENSVPLWIIILAILAGLLLLALLIYVLYKFGFFKRSLPYGTAMEKAQLKPQAASEA</sequence>